<name>A0AAN9BD63_9CAEN</name>
<dbReference type="GO" id="GO:0005634">
    <property type="term" value="C:nucleus"/>
    <property type="evidence" value="ECO:0007669"/>
    <property type="project" value="TreeGrafter"/>
</dbReference>
<dbReference type="Pfam" id="PF16725">
    <property type="entry name" value="Nucleolin_bd"/>
    <property type="match status" value="1"/>
</dbReference>
<evidence type="ECO:0000259" key="5">
    <source>
        <dbReference type="SMART" id="SM00382"/>
    </source>
</evidence>
<evidence type="ECO:0000313" key="7">
    <source>
        <dbReference type="Proteomes" id="UP001374579"/>
    </source>
</evidence>
<sequence length="887" mass="97386">MSNREHKPYISDPKLLPRIKSFLKGKSADSFVHADSVVQHLQATYSDYSRKKKNAFILTVSKALPVAQLEVFGPEALTAGNKRHRQDSSSDSDPEDLVVYENTNSLNIGMRNLYKNSSGKNPASQTPDLPKKAKKKKAQQTPAFNNAKQSQSPAASPKWVLDRSGKNGISAKGEKNDSDLDAESELAHSDVCDSSADSSMQRKGTAQSSVYVCSCGQTTKLAEAQTSVCICACGATVTLENVDTDKSSGDRSRTVTNTRSKRTDREMGPRKVLHKRSATASADLDAEDRLNEKFTTKKEKMKQKKAKLSYVDTDLEPILSSKTFKDFGGNEKLLEDLCDELVTFSYSNCWRHMGGKPQPGIMLYGPTGSGKGLLAECIAGHVQVPLLKPSVTTLTSGVSGESEQRIRDLFDQAATHAPCVLFLDNIQTIAPRQDAPGASKDMVNRMITQLCECIDELRKRPEDILLVASTNQIDTIHESLRIPGRFSEKQLHIPDEKARESILEKLCENLTLAPGLNLKTLAKLTPGFVAGDLHKYVTDAGAYRLKRLVSHYDGPRSLQEKLSGCCQPPAHLRGNDIEFTEEDQKLLLVTEEDFQAALKKADPAAMREGFGIVPDTTWADVGGLKHVQDQLDDSVLLWIKHPELARGYNMPTNSGTILVGPPGCGKTMIAKAMANEAGLNFILISGPSLLDKYVGESERSLRRVFEKAQMCAPCLIFFDEMDALCADRNSKEGGTVAKSLTNQLLALMDGCGERNQVYVMGATNNLEKIDSALMRPGRFGSKIFIGLPNEESRLDILKKVTKDGTLPKLVSCDLNNLAQLTDGFSGADLKELVTLACQLAIQERKGKDDTCIDHVLTGQHFTEVLKKFNPSVKKREVARYERVAQQL</sequence>
<feature type="compositionally biased region" description="Basic and acidic residues" evidence="4">
    <location>
        <begin position="243"/>
        <end position="253"/>
    </location>
</feature>
<dbReference type="SUPFAM" id="SSF52540">
    <property type="entry name" value="P-loop containing nucleoside triphosphate hydrolases"/>
    <property type="match status" value="2"/>
</dbReference>
<dbReference type="InterPro" id="IPR003959">
    <property type="entry name" value="ATPase_AAA_core"/>
</dbReference>
<feature type="region of interest" description="Disordered" evidence="4">
    <location>
        <begin position="242"/>
        <end position="282"/>
    </location>
</feature>
<dbReference type="Proteomes" id="UP001374579">
    <property type="component" value="Unassembled WGS sequence"/>
</dbReference>
<dbReference type="EMBL" id="JBAMIC010000008">
    <property type="protein sequence ID" value="KAK7103372.1"/>
    <property type="molecule type" value="Genomic_DNA"/>
</dbReference>
<feature type="domain" description="AAA+ ATPase" evidence="5">
    <location>
        <begin position="357"/>
        <end position="496"/>
    </location>
</feature>
<dbReference type="InterPro" id="IPR050168">
    <property type="entry name" value="AAA_ATPase_domain"/>
</dbReference>
<dbReference type="Pfam" id="PF00004">
    <property type="entry name" value="AAA"/>
    <property type="match status" value="2"/>
</dbReference>
<dbReference type="InterPro" id="IPR041569">
    <property type="entry name" value="AAA_lid_3"/>
</dbReference>
<dbReference type="Gene3D" id="1.10.8.60">
    <property type="match status" value="2"/>
</dbReference>
<dbReference type="Pfam" id="PF17862">
    <property type="entry name" value="AAA_lid_3"/>
    <property type="match status" value="1"/>
</dbReference>
<dbReference type="GO" id="GO:1990275">
    <property type="term" value="F:preribosome binding"/>
    <property type="evidence" value="ECO:0007669"/>
    <property type="project" value="TreeGrafter"/>
</dbReference>
<dbReference type="FunFam" id="3.40.50.300:FF:001025">
    <property type="entry name" value="ATPase family, AAA domain-containing 2B"/>
    <property type="match status" value="1"/>
</dbReference>
<keyword evidence="7" id="KW-1185">Reference proteome</keyword>
<comment type="caution">
    <text evidence="6">The sequence shown here is derived from an EMBL/GenBank/DDBJ whole genome shotgun (WGS) entry which is preliminary data.</text>
</comment>
<evidence type="ECO:0000256" key="4">
    <source>
        <dbReference type="SAM" id="MobiDB-lite"/>
    </source>
</evidence>
<feature type="compositionally biased region" description="Polar residues" evidence="4">
    <location>
        <begin position="139"/>
        <end position="154"/>
    </location>
</feature>
<dbReference type="GO" id="GO:0003723">
    <property type="term" value="F:RNA binding"/>
    <property type="evidence" value="ECO:0007669"/>
    <property type="project" value="TreeGrafter"/>
</dbReference>
<feature type="compositionally biased region" description="Polar residues" evidence="4">
    <location>
        <begin position="114"/>
        <end position="127"/>
    </location>
</feature>
<evidence type="ECO:0000256" key="1">
    <source>
        <dbReference type="ARBA" id="ARBA00022741"/>
    </source>
</evidence>
<dbReference type="PROSITE" id="PS00674">
    <property type="entry name" value="AAA"/>
    <property type="match status" value="1"/>
</dbReference>
<dbReference type="InterPro" id="IPR027417">
    <property type="entry name" value="P-loop_NTPase"/>
</dbReference>
<dbReference type="InterPro" id="IPR003593">
    <property type="entry name" value="AAA+_ATPase"/>
</dbReference>
<reference evidence="6 7" key="1">
    <citation type="submission" date="2024-02" db="EMBL/GenBank/DDBJ databases">
        <title>Chromosome-scale genome assembly of the rough periwinkle Littorina saxatilis.</title>
        <authorList>
            <person name="De Jode A."/>
            <person name="Faria R."/>
            <person name="Formenti G."/>
            <person name="Sims Y."/>
            <person name="Smith T.P."/>
            <person name="Tracey A."/>
            <person name="Wood J.M.D."/>
            <person name="Zagrodzka Z.B."/>
            <person name="Johannesson K."/>
            <person name="Butlin R.K."/>
            <person name="Leder E.H."/>
        </authorList>
    </citation>
    <scope>NUCLEOTIDE SEQUENCE [LARGE SCALE GENOMIC DNA]</scope>
    <source>
        <strain evidence="6">Snail1</strain>
        <tissue evidence="6">Muscle</tissue>
    </source>
</reference>
<feature type="domain" description="AAA+ ATPase" evidence="5">
    <location>
        <begin position="652"/>
        <end position="789"/>
    </location>
</feature>
<dbReference type="PANTHER" id="PTHR23077:SF171">
    <property type="entry name" value="NUCLEAR VALOSIN-CONTAINING PROTEIN-LIKE"/>
    <property type="match status" value="1"/>
</dbReference>
<dbReference type="GO" id="GO:0016887">
    <property type="term" value="F:ATP hydrolysis activity"/>
    <property type="evidence" value="ECO:0007669"/>
    <property type="project" value="InterPro"/>
</dbReference>
<dbReference type="InterPro" id="IPR038100">
    <property type="entry name" value="NLV2_N_sf"/>
</dbReference>
<gene>
    <name evidence="6" type="ORF">V1264_018285</name>
</gene>
<evidence type="ECO:0000313" key="6">
    <source>
        <dbReference type="EMBL" id="KAK7103372.1"/>
    </source>
</evidence>
<accession>A0AAN9BD63</accession>
<dbReference type="InterPro" id="IPR031996">
    <property type="entry name" value="NVL2_nucleolin-bd"/>
</dbReference>
<dbReference type="Gene3D" id="3.40.50.300">
    <property type="entry name" value="P-loop containing nucleotide triphosphate hydrolases"/>
    <property type="match status" value="2"/>
</dbReference>
<dbReference type="PANTHER" id="PTHR23077">
    <property type="entry name" value="AAA-FAMILY ATPASE"/>
    <property type="match status" value="1"/>
</dbReference>
<dbReference type="InterPro" id="IPR003960">
    <property type="entry name" value="ATPase_AAA_CS"/>
</dbReference>
<dbReference type="GO" id="GO:0042254">
    <property type="term" value="P:ribosome biogenesis"/>
    <property type="evidence" value="ECO:0007669"/>
    <property type="project" value="TreeGrafter"/>
</dbReference>
<dbReference type="AlphaFoldDB" id="A0AAN9BD63"/>
<evidence type="ECO:0000256" key="2">
    <source>
        <dbReference type="ARBA" id="ARBA00022840"/>
    </source>
</evidence>
<protein>
    <recommendedName>
        <fullName evidence="5">AAA+ ATPase domain-containing protein</fullName>
    </recommendedName>
</protein>
<keyword evidence="1" id="KW-0547">Nucleotide-binding</keyword>
<keyword evidence="2" id="KW-0067">ATP-binding</keyword>
<evidence type="ECO:0000256" key="3">
    <source>
        <dbReference type="ARBA" id="ARBA00023054"/>
    </source>
</evidence>
<dbReference type="Gene3D" id="1.10.10.2010">
    <property type="match status" value="1"/>
</dbReference>
<organism evidence="6 7">
    <name type="scientific">Littorina saxatilis</name>
    <dbReference type="NCBI Taxonomy" id="31220"/>
    <lineage>
        <taxon>Eukaryota</taxon>
        <taxon>Metazoa</taxon>
        <taxon>Spiralia</taxon>
        <taxon>Lophotrochozoa</taxon>
        <taxon>Mollusca</taxon>
        <taxon>Gastropoda</taxon>
        <taxon>Caenogastropoda</taxon>
        <taxon>Littorinimorpha</taxon>
        <taxon>Littorinoidea</taxon>
        <taxon>Littorinidae</taxon>
        <taxon>Littorina</taxon>
    </lineage>
</organism>
<proteinExistence type="predicted"/>
<keyword evidence="3" id="KW-0175">Coiled coil</keyword>
<dbReference type="GO" id="GO:0005524">
    <property type="term" value="F:ATP binding"/>
    <property type="evidence" value="ECO:0007669"/>
    <property type="project" value="UniProtKB-KW"/>
</dbReference>
<dbReference type="SMART" id="SM00382">
    <property type="entry name" value="AAA"/>
    <property type="match status" value="2"/>
</dbReference>
<feature type="region of interest" description="Disordered" evidence="4">
    <location>
        <begin position="111"/>
        <end position="186"/>
    </location>
</feature>